<keyword evidence="1" id="KW-1133">Transmembrane helix</keyword>
<evidence type="ECO:0000313" key="3">
    <source>
        <dbReference type="Proteomes" id="UP000450676"/>
    </source>
</evidence>
<dbReference type="RefSeq" id="WP_161074737.1">
    <property type="nucleotide sequence ID" value="NZ_CP086370.1"/>
</dbReference>
<dbReference type="AlphaFoldDB" id="A0A7X4HH88"/>
<comment type="caution">
    <text evidence="2">The sequence shown here is derived from an EMBL/GenBank/DDBJ whole genome shotgun (WGS) entry which is preliminary data.</text>
</comment>
<feature type="transmembrane region" description="Helical" evidence="1">
    <location>
        <begin position="126"/>
        <end position="146"/>
    </location>
</feature>
<reference evidence="2 3" key="1">
    <citation type="submission" date="2019-12" db="EMBL/GenBank/DDBJ databases">
        <title>Novel species isolated from a subtropical stream in China.</title>
        <authorList>
            <person name="Lu H."/>
        </authorList>
    </citation>
    <scope>NUCLEOTIDE SEQUENCE [LARGE SCALE GENOMIC DNA]</scope>
    <source>
        <strain evidence="2 3">FT127W</strain>
    </source>
</reference>
<name>A0A7X4HH88_9BURK</name>
<dbReference type="EMBL" id="WWCU01000038">
    <property type="protein sequence ID" value="MYN10447.1"/>
    <property type="molecule type" value="Genomic_DNA"/>
</dbReference>
<organism evidence="2 3">
    <name type="scientific">Pseudoduganella aquatica</name>
    <dbReference type="NCBI Taxonomy" id="2660641"/>
    <lineage>
        <taxon>Bacteria</taxon>
        <taxon>Pseudomonadati</taxon>
        <taxon>Pseudomonadota</taxon>
        <taxon>Betaproteobacteria</taxon>
        <taxon>Burkholderiales</taxon>
        <taxon>Oxalobacteraceae</taxon>
        <taxon>Telluria group</taxon>
        <taxon>Pseudoduganella</taxon>
    </lineage>
</organism>
<sequence>MTDNVYAPPKAELSPIHDSTAGHPFYVVSQRKFLILFFATVGIYQLFWHFKNWNQYRRASADSVWPVPRAIFSVFFVHALLRKVASRAEDLGAAPWNYRSTAWQLVVLLLASAVLEQLIKSSVGSTIAGLCSLLILAPMSFCYLAAQEHINAACGDAQGQGNDQLTTANIVWCVIGAVLWLFTLIGVFGRSYLEQT</sequence>
<proteinExistence type="predicted"/>
<feature type="transmembrane region" description="Helical" evidence="1">
    <location>
        <begin position="33"/>
        <end position="51"/>
    </location>
</feature>
<evidence type="ECO:0000313" key="2">
    <source>
        <dbReference type="EMBL" id="MYN10447.1"/>
    </source>
</evidence>
<keyword evidence="3" id="KW-1185">Reference proteome</keyword>
<gene>
    <name evidence="2" type="ORF">GTP77_24300</name>
</gene>
<evidence type="ECO:0000256" key="1">
    <source>
        <dbReference type="SAM" id="Phobius"/>
    </source>
</evidence>
<feature type="transmembrane region" description="Helical" evidence="1">
    <location>
        <begin position="63"/>
        <end position="81"/>
    </location>
</feature>
<keyword evidence="1" id="KW-0472">Membrane</keyword>
<feature type="transmembrane region" description="Helical" evidence="1">
    <location>
        <begin position="166"/>
        <end position="188"/>
    </location>
</feature>
<accession>A0A7X4HH88</accession>
<dbReference type="Proteomes" id="UP000450676">
    <property type="component" value="Unassembled WGS sequence"/>
</dbReference>
<protein>
    <submittedName>
        <fullName evidence="2">Uncharacterized protein</fullName>
    </submittedName>
</protein>
<feature type="transmembrane region" description="Helical" evidence="1">
    <location>
        <begin position="101"/>
        <end position="119"/>
    </location>
</feature>
<keyword evidence="1" id="KW-0812">Transmembrane</keyword>